<keyword evidence="6" id="KW-0325">Glycoprotein</keyword>
<keyword evidence="8" id="KW-0245">EGF-like domain</keyword>
<dbReference type="SMART" id="SM00004">
    <property type="entry name" value="NL"/>
    <property type="match status" value="1"/>
</dbReference>
<dbReference type="EMBL" id="BTSX01000001">
    <property type="protein sequence ID" value="GMS78775.1"/>
    <property type="molecule type" value="Genomic_DNA"/>
</dbReference>
<evidence type="ECO:0000256" key="5">
    <source>
        <dbReference type="ARBA" id="ARBA00023157"/>
    </source>
</evidence>
<dbReference type="PROSITE" id="PS50026">
    <property type="entry name" value="EGF_3"/>
    <property type="match status" value="1"/>
</dbReference>
<dbReference type="Pfam" id="PF00066">
    <property type="entry name" value="Notch"/>
    <property type="match status" value="1"/>
</dbReference>
<evidence type="ECO:0000256" key="3">
    <source>
        <dbReference type="ARBA" id="ARBA00022989"/>
    </source>
</evidence>
<feature type="domain" description="LNR" evidence="10">
    <location>
        <begin position="64"/>
        <end position="100"/>
    </location>
</feature>
<evidence type="ECO:0000259" key="9">
    <source>
        <dbReference type="PROSITE" id="PS50026"/>
    </source>
</evidence>
<evidence type="ECO:0000256" key="8">
    <source>
        <dbReference type="PROSITE-ProRule" id="PRU00076"/>
    </source>
</evidence>
<dbReference type="PROSITE" id="PS50258">
    <property type="entry name" value="LNR"/>
    <property type="match status" value="1"/>
</dbReference>
<comment type="caution">
    <text evidence="8">Lacks conserved residue(s) required for the propagation of feature annotation.</text>
</comment>
<keyword evidence="12" id="KW-1185">Reference proteome</keyword>
<evidence type="ECO:0000256" key="4">
    <source>
        <dbReference type="ARBA" id="ARBA00023136"/>
    </source>
</evidence>
<dbReference type="PROSITE" id="PS00022">
    <property type="entry name" value="EGF_1"/>
    <property type="match status" value="2"/>
</dbReference>
<keyword evidence="3" id="KW-1133">Transmembrane helix</keyword>
<dbReference type="Gene3D" id="2.10.25.10">
    <property type="entry name" value="Laminin"/>
    <property type="match status" value="1"/>
</dbReference>
<dbReference type="InterPro" id="IPR000742">
    <property type="entry name" value="EGF"/>
</dbReference>
<proteinExistence type="predicted"/>
<dbReference type="PROSITE" id="PS01186">
    <property type="entry name" value="EGF_2"/>
    <property type="match status" value="1"/>
</dbReference>
<reference evidence="11" key="1">
    <citation type="submission" date="2023-10" db="EMBL/GenBank/DDBJ databases">
        <title>Genome assembly of Pristionchus species.</title>
        <authorList>
            <person name="Yoshida K."/>
            <person name="Sommer R.J."/>
        </authorList>
    </citation>
    <scope>NUCLEOTIDE SEQUENCE</scope>
    <source>
        <strain evidence="11">RS0144</strain>
    </source>
</reference>
<feature type="non-terminal residue" evidence="11">
    <location>
        <position position="116"/>
    </location>
</feature>
<evidence type="ECO:0000313" key="11">
    <source>
        <dbReference type="EMBL" id="GMS78775.1"/>
    </source>
</evidence>
<evidence type="ECO:0000313" key="12">
    <source>
        <dbReference type="Proteomes" id="UP001432027"/>
    </source>
</evidence>
<comment type="caution">
    <text evidence="11">The sequence shown here is derived from an EMBL/GenBank/DDBJ whole genome shotgun (WGS) entry which is preliminary data.</text>
</comment>
<dbReference type="Proteomes" id="UP001432027">
    <property type="component" value="Unassembled WGS sequence"/>
</dbReference>
<dbReference type="GO" id="GO:0012505">
    <property type="term" value="C:endomembrane system"/>
    <property type="evidence" value="ECO:0007669"/>
    <property type="project" value="UniProtKB-SubCell"/>
</dbReference>
<name>A0AAV5S9E4_9BILA</name>
<keyword evidence="1" id="KW-0812">Transmembrane</keyword>
<feature type="disulfide bond" evidence="8">
    <location>
        <begin position="5"/>
        <end position="14"/>
    </location>
</feature>
<evidence type="ECO:0000256" key="7">
    <source>
        <dbReference type="ARBA" id="ARBA00046288"/>
    </source>
</evidence>
<feature type="non-terminal residue" evidence="11">
    <location>
        <position position="1"/>
    </location>
</feature>
<evidence type="ECO:0000256" key="1">
    <source>
        <dbReference type="ARBA" id="ARBA00022692"/>
    </source>
</evidence>
<dbReference type="AlphaFoldDB" id="A0AAV5S9E4"/>
<dbReference type="InterPro" id="IPR035993">
    <property type="entry name" value="Notch-like_dom_sf"/>
</dbReference>
<organism evidence="11 12">
    <name type="scientific">Pristionchus entomophagus</name>
    <dbReference type="NCBI Taxonomy" id="358040"/>
    <lineage>
        <taxon>Eukaryota</taxon>
        <taxon>Metazoa</taxon>
        <taxon>Ecdysozoa</taxon>
        <taxon>Nematoda</taxon>
        <taxon>Chromadorea</taxon>
        <taxon>Rhabditida</taxon>
        <taxon>Rhabditina</taxon>
        <taxon>Diplogasteromorpha</taxon>
        <taxon>Diplogasteroidea</taxon>
        <taxon>Neodiplogasteridae</taxon>
        <taxon>Pristionchus</taxon>
    </lineage>
</organism>
<evidence type="ECO:0000256" key="2">
    <source>
        <dbReference type="ARBA" id="ARBA00022737"/>
    </source>
</evidence>
<dbReference type="InterPro" id="IPR000800">
    <property type="entry name" value="Notch_dom"/>
</dbReference>
<keyword evidence="5 8" id="KW-1015">Disulfide bond</keyword>
<evidence type="ECO:0008006" key="13">
    <source>
        <dbReference type="Google" id="ProtNLM"/>
    </source>
</evidence>
<comment type="subcellular location">
    <subcellularLocation>
        <location evidence="7">Endomembrane system</location>
        <topology evidence="7">Single-pass type I membrane protein</topology>
    </subcellularLocation>
</comment>
<evidence type="ECO:0000256" key="6">
    <source>
        <dbReference type="ARBA" id="ARBA00023180"/>
    </source>
</evidence>
<dbReference type="Gene3D" id="4.10.470.20">
    <property type="match status" value="1"/>
</dbReference>
<feature type="domain" description="EGF-like" evidence="9">
    <location>
        <begin position="1"/>
        <end position="15"/>
    </location>
</feature>
<accession>A0AAV5S9E4</accession>
<keyword evidence="2" id="KW-0677">Repeat</keyword>
<keyword evidence="4" id="KW-0472">Membrane</keyword>
<dbReference type="SUPFAM" id="SSF90193">
    <property type="entry name" value="Notch domain"/>
    <property type="match status" value="1"/>
</dbReference>
<protein>
    <recommendedName>
        <fullName evidence="13">EGF-like domain-containing protein</fullName>
    </recommendedName>
</protein>
<gene>
    <name evidence="11" type="ORF">PENTCL1PPCAC_950</name>
</gene>
<evidence type="ECO:0000259" key="10">
    <source>
        <dbReference type="PROSITE" id="PS50258"/>
    </source>
</evidence>
<sequence length="116" mass="12665">FSCVCDEGFSGDNCDILLCHDFFCLGSLSICENTLQGPICHCEESRAGSNCELQSGEQRPWSRCSNATFCEASFQDGKCDEICNTPECLFDGNDCLNNDHSSEEVTATTFPSSHTP</sequence>